<accession>A0AC35U0H7</accession>
<organism evidence="1 2">
    <name type="scientific">Rhabditophanes sp. KR3021</name>
    <dbReference type="NCBI Taxonomy" id="114890"/>
    <lineage>
        <taxon>Eukaryota</taxon>
        <taxon>Metazoa</taxon>
        <taxon>Ecdysozoa</taxon>
        <taxon>Nematoda</taxon>
        <taxon>Chromadorea</taxon>
        <taxon>Rhabditida</taxon>
        <taxon>Tylenchina</taxon>
        <taxon>Panagrolaimomorpha</taxon>
        <taxon>Strongyloidoidea</taxon>
        <taxon>Alloionematidae</taxon>
        <taxon>Rhabditophanes</taxon>
    </lineage>
</organism>
<sequence length="202" mass="22212">SDGKEFAFIDDGDHGSDAIITNIVAIPIYNDSICTFKYTKTSDDAVVSIKKTAVYGNINKIVIKNGEAVLVTEYDGLGIFNDAIAKDFRIFVSCTEEVKLIARIVDPLSIYFDTASTWDGQRGSIAILPINQGGSITVNIVGYLDGELLANNYIRYNIGQNQRYMTAQRTYDTFKKTNVTMVITVSSPIMISYDAKDISASD</sequence>
<evidence type="ECO:0000313" key="2">
    <source>
        <dbReference type="WBParaSite" id="RSKR_0000666375.1"/>
    </source>
</evidence>
<proteinExistence type="predicted"/>
<name>A0AC35U0H7_9BILA</name>
<protein>
    <submittedName>
        <fullName evidence="2">CUB domain-containing protein</fullName>
    </submittedName>
</protein>
<evidence type="ECO:0000313" key="1">
    <source>
        <dbReference type="Proteomes" id="UP000095286"/>
    </source>
</evidence>
<dbReference type="WBParaSite" id="RSKR_0000666375.1">
    <property type="protein sequence ID" value="RSKR_0000666375.1"/>
    <property type="gene ID" value="RSKR_0000666375"/>
</dbReference>
<reference evidence="2" key="1">
    <citation type="submission" date="2016-11" db="UniProtKB">
        <authorList>
            <consortium name="WormBaseParasite"/>
        </authorList>
    </citation>
    <scope>IDENTIFICATION</scope>
    <source>
        <strain evidence="2">KR3021</strain>
    </source>
</reference>
<dbReference type="Proteomes" id="UP000095286">
    <property type="component" value="Unplaced"/>
</dbReference>